<organism evidence="2 3">
    <name type="scientific">Flavobacterium fryxellicola</name>
    <dbReference type="NCBI Taxonomy" id="249352"/>
    <lineage>
        <taxon>Bacteria</taxon>
        <taxon>Pseudomonadati</taxon>
        <taxon>Bacteroidota</taxon>
        <taxon>Flavobacteriia</taxon>
        <taxon>Flavobacteriales</taxon>
        <taxon>Flavobacteriaceae</taxon>
        <taxon>Flavobacterium</taxon>
    </lineage>
</organism>
<dbReference type="InterPro" id="IPR005901">
    <property type="entry name" value="GLPGLI"/>
</dbReference>
<dbReference type="Pfam" id="PF22252">
    <property type="entry name" value="PNGase_F-II_N"/>
    <property type="match status" value="1"/>
</dbReference>
<feature type="transmembrane region" description="Helical" evidence="1">
    <location>
        <begin position="13"/>
        <end position="31"/>
    </location>
</feature>
<accession>A0A167XAE6</accession>
<keyword evidence="1" id="KW-1133">Transmembrane helix</keyword>
<keyword evidence="1" id="KW-0812">Transmembrane</keyword>
<protein>
    <recommendedName>
        <fullName evidence="4">GLPGLI family protein</fullName>
    </recommendedName>
</protein>
<gene>
    <name evidence="2" type="ORF">FBFR_09990</name>
</gene>
<dbReference type="AlphaFoldDB" id="A0A167XAE6"/>
<comment type="caution">
    <text evidence="2">The sequence shown here is derived from an EMBL/GenBank/DDBJ whole genome shotgun (WGS) entry which is preliminary data.</text>
</comment>
<evidence type="ECO:0000313" key="3">
    <source>
        <dbReference type="Proteomes" id="UP000077164"/>
    </source>
</evidence>
<proteinExistence type="predicted"/>
<dbReference type="NCBIfam" id="TIGR01200">
    <property type="entry name" value="GLPGLI"/>
    <property type="match status" value="1"/>
</dbReference>
<evidence type="ECO:0000256" key="1">
    <source>
        <dbReference type="SAM" id="Phobius"/>
    </source>
</evidence>
<dbReference type="STRING" id="249352.SAMN05444395_1129"/>
<keyword evidence="1" id="KW-0472">Membrane</keyword>
<dbReference type="Proteomes" id="UP000077164">
    <property type="component" value="Unassembled WGS sequence"/>
</dbReference>
<keyword evidence="3" id="KW-1185">Reference proteome</keyword>
<evidence type="ECO:0008006" key="4">
    <source>
        <dbReference type="Google" id="ProtNLM"/>
    </source>
</evidence>
<dbReference type="EMBL" id="LVJE01000013">
    <property type="protein sequence ID" value="OAB28161.1"/>
    <property type="molecule type" value="Genomic_DNA"/>
</dbReference>
<evidence type="ECO:0000313" key="2">
    <source>
        <dbReference type="EMBL" id="OAB28161.1"/>
    </source>
</evidence>
<reference evidence="2 3" key="1">
    <citation type="submission" date="2016-03" db="EMBL/GenBank/DDBJ databases">
        <title>Draft genome sequence of Flavobacterium fryxellicola DSM 16209.</title>
        <authorList>
            <person name="Shin S.-K."/>
            <person name="Yi H."/>
        </authorList>
    </citation>
    <scope>NUCLEOTIDE SEQUENCE [LARGE SCALE GENOMIC DNA]</scope>
    <source>
        <strain evidence="2 3">DSM 16209</strain>
    </source>
</reference>
<name>A0A167XAE6_9FLAO</name>
<dbReference type="OrthoDB" id="1256136at2"/>
<sequence>MVHHPSFNHLINYIMREIFLFFTIISSNFIFSQKSVKIIYEQKFIRSDSFFNQIPEKDRESLKEIMNKAEVHVLMCNENASLYKNADLKEVVIPGKGLVAPNTIDQGLVFKPYKNWLFKDYSNNAVIELKKVDENEYYIKRPFRKEEFIFDEKKKIIEGFNCKSAFLVKPNNDTIQYWYTQDIPVLDGPVDDINLPGLILSIESKKKMIYAIRIEFSDTEYPLDKLKKSIPFITEVEYEQYKSDALKPKSYQDASGNKHETKSVIIK</sequence>